<keyword evidence="1" id="KW-0472">Membrane</keyword>
<evidence type="ECO:0000313" key="2">
    <source>
        <dbReference type="EMBL" id="KJW12590.1"/>
    </source>
</evidence>
<feature type="transmembrane region" description="Helical" evidence="1">
    <location>
        <begin position="21"/>
        <end position="44"/>
    </location>
</feature>
<evidence type="ECO:0000313" key="3">
    <source>
        <dbReference type="Proteomes" id="UP000033491"/>
    </source>
</evidence>
<reference evidence="2 3" key="1">
    <citation type="submission" date="2015-03" db="EMBL/GenBank/DDBJ databases">
        <authorList>
            <person name="Zheng J."/>
            <person name="Ganezle M."/>
        </authorList>
    </citation>
    <scope>NUCLEOTIDE SEQUENCE [LARGE SCALE GENOMIC DNA]</scope>
    <source>
        <strain evidence="2 3">LP38</strain>
    </source>
</reference>
<dbReference type="AlphaFoldDB" id="A0A0F3RRR6"/>
<dbReference type="Proteomes" id="UP000033491">
    <property type="component" value="Unassembled WGS sequence"/>
</dbReference>
<organism evidence="2 3">
    <name type="scientific">Levilactobacillus spicheri</name>
    <dbReference type="NCBI Taxonomy" id="216463"/>
    <lineage>
        <taxon>Bacteria</taxon>
        <taxon>Bacillati</taxon>
        <taxon>Bacillota</taxon>
        <taxon>Bacilli</taxon>
        <taxon>Lactobacillales</taxon>
        <taxon>Lactobacillaceae</taxon>
        <taxon>Levilactobacillus</taxon>
    </lineage>
</organism>
<keyword evidence="1" id="KW-0812">Transmembrane</keyword>
<sequence length="73" mass="8807">MQEQLYETLQYSKKLPFFYQWLLLFICFKATKYLLLPFVAFPIIDNAFSLVAQFLMGIFAYILMLRVIQSLRR</sequence>
<gene>
    <name evidence="2" type="ORF">VC81_08940</name>
</gene>
<dbReference type="RefSeq" id="WP_045807698.1">
    <property type="nucleotide sequence ID" value="NZ_JZCR01000019.1"/>
</dbReference>
<dbReference type="PATRIC" id="fig|216463.3.peg.908"/>
<comment type="caution">
    <text evidence="2">The sequence shown here is derived from an EMBL/GenBank/DDBJ whole genome shotgun (WGS) entry which is preliminary data.</text>
</comment>
<proteinExistence type="predicted"/>
<dbReference type="EMBL" id="JZCR01000019">
    <property type="protein sequence ID" value="KJW12590.1"/>
    <property type="molecule type" value="Genomic_DNA"/>
</dbReference>
<keyword evidence="1" id="KW-1133">Transmembrane helix</keyword>
<evidence type="ECO:0000256" key="1">
    <source>
        <dbReference type="SAM" id="Phobius"/>
    </source>
</evidence>
<name>A0A0F3RRR6_9LACO</name>
<feature type="transmembrane region" description="Helical" evidence="1">
    <location>
        <begin position="50"/>
        <end position="68"/>
    </location>
</feature>
<accession>A0A0F3RRR6</accession>
<protein>
    <submittedName>
        <fullName evidence="2">Uncharacterized protein</fullName>
    </submittedName>
</protein>